<dbReference type="AlphaFoldDB" id="A0A6N3K736"/>
<sequence>MNVPFARAQTARSARAAGPGLPALRVADGVAFLWAVWDTVRSVSLPRDQVIALLEARSWMSRPAR</sequence>
<reference evidence="1 2" key="2">
    <citation type="submission" date="2018-08" db="EMBL/GenBank/DDBJ databases">
        <title>Streptomyces kandeliansis sp. nov., an endophytic bacterium isolated from mangrove plant.</title>
        <authorList>
            <person name="Wang R."/>
        </authorList>
    </citation>
    <scope>NUCLEOTIDE SEQUENCE [LARGE SCALE GENOMIC DNA]</scope>
    <source>
        <strain evidence="2">H14(2018)</strain>
    </source>
</reference>
<name>A0A6N3K736_9ACTN</name>
<gene>
    <name evidence="1" type="ORF">DVH21_24555</name>
</gene>
<organism evidence="1 2">
    <name type="scientific">Micromonospora aurantiaca</name>
    <name type="common">nom. illeg.</name>
    <dbReference type="NCBI Taxonomy" id="47850"/>
    <lineage>
        <taxon>Bacteria</taxon>
        <taxon>Bacillati</taxon>
        <taxon>Actinomycetota</taxon>
        <taxon>Actinomycetes</taxon>
        <taxon>Micromonosporales</taxon>
        <taxon>Micromonosporaceae</taxon>
        <taxon>Micromonospora</taxon>
    </lineage>
</organism>
<dbReference type="EMBL" id="CP031263">
    <property type="protein sequence ID" value="AXH92843.1"/>
    <property type="molecule type" value="Genomic_DNA"/>
</dbReference>
<accession>A0A6N3K736</accession>
<evidence type="ECO:0000313" key="2">
    <source>
        <dbReference type="Proteomes" id="UP000253958"/>
    </source>
</evidence>
<dbReference type="Proteomes" id="UP000253958">
    <property type="component" value="Chromosome"/>
</dbReference>
<evidence type="ECO:0000313" key="1">
    <source>
        <dbReference type="EMBL" id="AXH92843.1"/>
    </source>
</evidence>
<reference evidence="1 2" key="1">
    <citation type="submission" date="2018-07" db="EMBL/GenBank/DDBJ databases">
        <authorList>
            <person name="Ye Y."/>
        </authorList>
    </citation>
    <scope>NUCLEOTIDE SEQUENCE [LARGE SCALE GENOMIC DNA]</scope>
    <source>
        <strain evidence="2">H14(2018)</strain>
    </source>
</reference>
<protein>
    <submittedName>
        <fullName evidence="1">Uncharacterized protein</fullName>
    </submittedName>
</protein>
<proteinExistence type="predicted"/>